<comment type="similarity">
    <text evidence="1">Belongs to the LovG family.</text>
</comment>
<dbReference type="InterPro" id="IPR029058">
    <property type="entry name" value="AB_hydrolase_fold"/>
</dbReference>
<evidence type="ECO:0000313" key="4">
    <source>
        <dbReference type="EMBL" id="CZR70085.1"/>
    </source>
</evidence>
<reference evidence="4 5" key="1">
    <citation type="submission" date="2016-03" db="EMBL/GenBank/DDBJ databases">
        <authorList>
            <person name="Ploux O."/>
        </authorList>
    </citation>
    <scope>NUCLEOTIDE SEQUENCE [LARGE SCALE GENOMIC DNA]</scope>
    <source>
        <strain evidence="4 5">UAMH 11012</strain>
    </source>
</reference>
<keyword evidence="5" id="KW-1185">Reference proteome</keyword>
<evidence type="ECO:0000256" key="1">
    <source>
        <dbReference type="ARBA" id="ARBA00005863"/>
    </source>
</evidence>
<dbReference type="GO" id="GO:0044550">
    <property type="term" value="P:secondary metabolite biosynthetic process"/>
    <property type="evidence" value="ECO:0007669"/>
    <property type="project" value="TreeGrafter"/>
</dbReference>
<dbReference type="PANTHER" id="PTHR48070">
    <property type="entry name" value="ESTERASE OVCA2"/>
    <property type="match status" value="1"/>
</dbReference>
<dbReference type="InterPro" id="IPR005645">
    <property type="entry name" value="FSH-like_dom"/>
</dbReference>
<dbReference type="Gene3D" id="3.40.50.1820">
    <property type="entry name" value="alpha/beta hydrolase"/>
    <property type="match status" value="1"/>
</dbReference>
<gene>
    <name evidence="4" type="ORF">PAC_19986</name>
</gene>
<keyword evidence="2" id="KW-0378">Hydrolase</keyword>
<dbReference type="Proteomes" id="UP000184330">
    <property type="component" value="Unassembled WGS sequence"/>
</dbReference>
<proteinExistence type="inferred from homology"/>
<organism evidence="4 5">
    <name type="scientific">Phialocephala subalpina</name>
    <dbReference type="NCBI Taxonomy" id="576137"/>
    <lineage>
        <taxon>Eukaryota</taxon>
        <taxon>Fungi</taxon>
        <taxon>Dikarya</taxon>
        <taxon>Ascomycota</taxon>
        <taxon>Pezizomycotina</taxon>
        <taxon>Leotiomycetes</taxon>
        <taxon>Helotiales</taxon>
        <taxon>Mollisiaceae</taxon>
        <taxon>Phialocephala</taxon>
        <taxon>Phialocephala fortinii species complex</taxon>
    </lineage>
</organism>
<dbReference type="PANTHER" id="PTHR48070:SF3">
    <property type="entry name" value="ESTERASE DBAE-RELATED"/>
    <property type="match status" value="1"/>
</dbReference>
<sequence length="240" mass="27044">MLSPPRKALLCIHGAGTSGAIFRVQIAKLSAALRHEFDFVYVTAPHSTSPGPGVIPFFASMGPFYSWFRDTDESISHRLDAIYKPIQQKVGDWQLANPNSRIVGMLAFSEGALVAAVMLWQQQRRMGQVSWLPDIHFTTFICCFYREEVTKWMREQIQESQGAGAIVEEDIEKEMKINIPTLHLLGKQDFVLSRAKMLIETHYTTTFATVMEFDGQHAPPSKREDIEKAAALILESARSI</sequence>
<name>A0A1L7XYR2_9HELO</name>
<evidence type="ECO:0000313" key="5">
    <source>
        <dbReference type="Proteomes" id="UP000184330"/>
    </source>
</evidence>
<evidence type="ECO:0000256" key="2">
    <source>
        <dbReference type="ARBA" id="ARBA00022801"/>
    </source>
</evidence>
<dbReference type="Pfam" id="PF03959">
    <property type="entry name" value="FSH1"/>
    <property type="match status" value="1"/>
</dbReference>
<dbReference type="InterPro" id="IPR050593">
    <property type="entry name" value="LovG"/>
</dbReference>
<feature type="domain" description="Serine hydrolase" evidence="3">
    <location>
        <begin position="7"/>
        <end position="228"/>
    </location>
</feature>
<dbReference type="GO" id="GO:0016787">
    <property type="term" value="F:hydrolase activity"/>
    <property type="evidence" value="ECO:0007669"/>
    <property type="project" value="UniProtKB-KW"/>
</dbReference>
<dbReference type="EMBL" id="FJOG01000093">
    <property type="protein sequence ID" value="CZR70085.1"/>
    <property type="molecule type" value="Genomic_DNA"/>
</dbReference>
<dbReference type="AlphaFoldDB" id="A0A1L7XYR2"/>
<evidence type="ECO:0000259" key="3">
    <source>
        <dbReference type="Pfam" id="PF03959"/>
    </source>
</evidence>
<accession>A0A1L7XYR2</accession>
<dbReference type="SUPFAM" id="SSF53474">
    <property type="entry name" value="alpha/beta-Hydrolases"/>
    <property type="match status" value="1"/>
</dbReference>
<dbReference type="GO" id="GO:0005737">
    <property type="term" value="C:cytoplasm"/>
    <property type="evidence" value="ECO:0007669"/>
    <property type="project" value="TreeGrafter"/>
</dbReference>
<protein>
    <recommendedName>
        <fullName evidence="3">Serine hydrolase domain-containing protein</fullName>
    </recommendedName>
</protein>
<dbReference type="OrthoDB" id="414698at2759"/>
<dbReference type="GO" id="GO:0005634">
    <property type="term" value="C:nucleus"/>
    <property type="evidence" value="ECO:0007669"/>
    <property type="project" value="TreeGrafter"/>
</dbReference>